<dbReference type="AlphaFoldDB" id="A0A6N4SV22"/>
<sequence length="53" mass="6512">MRRVKQRLYDLYFIYLLAQTVDCALLIMLQYVIYNIKIIPVYTFKILFVTVKY</sequence>
<reference evidence="2 3" key="1">
    <citation type="journal article" date="2007" name="Appl. Environ. Microbiol.">
        <title>Genome sequence of the cellulolytic gliding bacterium Cytophaga hutchinsonii.</title>
        <authorList>
            <person name="Xie G."/>
            <person name="Bruce D.C."/>
            <person name="Challacombe J.F."/>
            <person name="Chertkov O."/>
            <person name="Detter J.C."/>
            <person name="Gilna P."/>
            <person name="Han C.S."/>
            <person name="Lucas S."/>
            <person name="Misra M."/>
            <person name="Myers G.L."/>
            <person name="Richardson P."/>
            <person name="Tapia R."/>
            <person name="Thayer N."/>
            <person name="Thompson L.S."/>
            <person name="Brettin T.S."/>
            <person name="Henrissat B."/>
            <person name="Wilson D.B."/>
            <person name="McBride M.J."/>
        </authorList>
    </citation>
    <scope>NUCLEOTIDE SEQUENCE [LARGE SCALE GENOMIC DNA]</scope>
    <source>
        <strain evidence="3">ATCC 33406 / DSM 1761 / CIP 103989 / NBRC 15051 / NCIMB 9469 / D465</strain>
    </source>
</reference>
<feature type="transmembrane region" description="Helical" evidence="1">
    <location>
        <begin position="12"/>
        <end position="34"/>
    </location>
</feature>
<evidence type="ECO:0000256" key="1">
    <source>
        <dbReference type="SAM" id="Phobius"/>
    </source>
</evidence>
<name>A0A6N4SV22_CYTH3</name>
<proteinExistence type="predicted"/>
<gene>
    <name evidence="2" type="ordered locus">CHU_3104</name>
</gene>
<evidence type="ECO:0000313" key="2">
    <source>
        <dbReference type="EMBL" id="ABG60344.1"/>
    </source>
</evidence>
<keyword evidence="1" id="KW-1133">Transmembrane helix</keyword>
<dbReference type="KEGG" id="chu:CHU_3104"/>
<accession>A0A6N4SV22</accession>
<keyword evidence="1" id="KW-0472">Membrane</keyword>
<dbReference type="EMBL" id="CP000383">
    <property type="protein sequence ID" value="ABG60344.1"/>
    <property type="molecule type" value="Genomic_DNA"/>
</dbReference>
<evidence type="ECO:0000313" key="3">
    <source>
        <dbReference type="Proteomes" id="UP000001822"/>
    </source>
</evidence>
<organism evidence="2 3">
    <name type="scientific">Cytophaga hutchinsonii (strain ATCC 33406 / DSM 1761 / CIP 103989 / NBRC 15051 / NCIMB 9469 / D465)</name>
    <dbReference type="NCBI Taxonomy" id="269798"/>
    <lineage>
        <taxon>Bacteria</taxon>
        <taxon>Pseudomonadati</taxon>
        <taxon>Bacteroidota</taxon>
        <taxon>Cytophagia</taxon>
        <taxon>Cytophagales</taxon>
        <taxon>Cytophagaceae</taxon>
        <taxon>Cytophaga</taxon>
    </lineage>
</organism>
<keyword evidence="1" id="KW-0812">Transmembrane</keyword>
<dbReference type="Proteomes" id="UP000001822">
    <property type="component" value="Chromosome"/>
</dbReference>
<keyword evidence="3" id="KW-1185">Reference proteome</keyword>
<protein>
    <submittedName>
        <fullName evidence="2">Uncharacterized protein</fullName>
    </submittedName>
</protein>